<reference evidence="2 3" key="1">
    <citation type="submission" date="2024-09" db="EMBL/GenBank/DDBJ databases">
        <authorList>
            <person name="Sun Q."/>
            <person name="Mori K."/>
        </authorList>
    </citation>
    <scope>NUCLEOTIDE SEQUENCE [LARGE SCALE GENOMIC DNA]</scope>
    <source>
        <strain evidence="2 3">NCAIM B.02415</strain>
    </source>
</reference>
<proteinExistence type="predicted"/>
<organism evidence="2 3">
    <name type="scientific">Mucilaginibacter angelicae</name>
    <dbReference type="NCBI Taxonomy" id="869718"/>
    <lineage>
        <taxon>Bacteria</taxon>
        <taxon>Pseudomonadati</taxon>
        <taxon>Bacteroidota</taxon>
        <taxon>Sphingobacteriia</taxon>
        <taxon>Sphingobacteriales</taxon>
        <taxon>Sphingobacteriaceae</taxon>
        <taxon>Mucilaginibacter</taxon>
    </lineage>
</organism>
<evidence type="ECO:0000313" key="3">
    <source>
        <dbReference type="Proteomes" id="UP001589828"/>
    </source>
</evidence>
<name>A0ABV6L519_9SPHI</name>
<dbReference type="RefSeq" id="WP_377022416.1">
    <property type="nucleotide sequence ID" value="NZ_JBHLTS010000021.1"/>
</dbReference>
<evidence type="ECO:0000259" key="1">
    <source>
        <dbReference type="Pfam" id="PF04577"/>
    </source>
</evidence>
<comment type="caution">
    <text evidence="2">The sequence shown here is derived from an EMBL/GenBank/DDBJ whole genome shotgun (WGS) entry which is preliminary data.</text>
</comment>
<feature type="domain" description="Glycosyltransferase 61 catalytic" evidence="1">
    <location>
        <begin position="158"/>
        <end position="329"/>
    </location>
</feature>
<protein>
    <submittedName>
        <fullName evidence="2">DUF563 domain-containing protein</fullName>
    </submittedName>
</protein>
<dbReference type="Proteomes" id="UP001589828">
    <property type="component" value="Unassembled WGS sequence"/>
</dbReference>
<sequence length="386" mass="43486">MIKMIKKWWVRAFTNNPWRVVPFEKLYPGISGQPLDLPETLNGILCREQGAVIDYVPPPHPLNSELQLRFINGKPRYLGGGLFKEPDRFIFSLGRAGIIGQLGLAYAIDKRSFIDESAKEWTRRLDRSAYVGALNLPERKRLAGISFSFLTIGAEAGYYHFLFESIPKAGLFGTMLSRADHLLFNGPATDWKLKWLRKAGIDTTKIIWMDGASHYECEQLVFTSRLIADQQISAWCLGTLSKLFGLSAGLPPATSPRKVILISRKGLGKREISWESEILNAFPEIEKVDFSALGPDETIHKLRNTTHIIGPHGAGLSNIYLCRPGTKVMEIYPEKVTYQPCYQRISALCRLEYVLMYLNFHDASDPQTGFKAFDQALNLFLGDSPV</sequence>
<dbReference type="Pfam" id="PF04577">
    <property type="entry name" value="Glyco_transf_61"/>
    <property type="match status" value="1"/>
</dbReference>
<accession>A0ABV6L519</accession>
<dbReference type="EMBL" id="JBHLTS010000021">
    <property type="protein sequence ID" value="MFC0514572.1"/>
    <property type="molecule type" value="Genomic_DNA"/>
</dbReference>
<dbReference type="InterPro" id="IPR049625">
    <property type="entry name" value="Glyco_transf_61_cat"/>
</dbReference>
<evidence type="ECO:0000313" key="2">
    <source>
        <dbReference type="EMBL" id="MFC0514572.1"/>
    </source>
</evidence>
<keyword evidence="3" id="KW-1185">Reference proteome</keyword>
<gene>
    <name evidence="2" type="ORF">ACFFGT_10180</name>
</gene>